<protein>
    <submittedName>
        <fullName evidence="1">Polyketide cyclase/dehydrase/lipid transport protein</fullName>
    </submittedName>
</protein>
<evidence type="ECO:0000313" key="1">
    <source>
        <dbReference type="EMBL" id="TWF74301.1"/>
    </source>
</evidence>
<comment type="caution">
    <text evidence="1">The sequence shown here is derived from an EMBL/GenBank/DDBJ whole genome shotgun (WGS) entry which is preliminary data.</text>
</comment>
<dbReference type="SUPFAM" id="SSF55961">
    <property type="entry name" value="Bet v1-like"/>
    <property type="match status" value="1"/>
</dbReference>
<evidence type="ECO:0000313" key="2">
    <source>
        <dbReference type="Proteomes" id="UP000321261"/>
    </source>
</evidence>
<keyword evidence="2" id="KW-1185">Reference proteome</keyword>
<dbReference type="AlphaFoldDB" id="A0A561SHF8"/>
<dbReference type="EMBL" id="VIWU01000001">
    <property type="protein sequence ID" value="TWF74301.1"/>
    <property type="molecule type" value="Genomic_DNA"/>
</dbReference>
<dbReference type="RefSeq" id="WP_147253696.1">
    <property type="nucleotide sequence ID" value="NZ_VIWU01000001.1"/>
</dbReference>
<sequence>MHRRRNPPDYTGDRPEPAVSGYVSHTASASVPVPRAAFLAWANGRELGDLVEAGEGMPAVAGTTPLRGNWNPDRDRTGDRRRVEFADGTYLAEEVLTDTPDRFRYMIWGFTGTQRFAVRYAVAEFTYIERARGTDVHWTYSFRPTSPLTRPFVAAFVRRTMTSMMSATLERMRSGAERDLVR</sequence>
<dbReference type="InterPro" id="IPR019587">
    <property type="entry name" value="Polyketide_cyclase/dehydratase"/>
</dbReference>
<accession>A0A561SHF8</accession>
<dbReference type="OrthoDB" id="4724764at2"/>
<name>A0A561SHF8_9PSEU</name>
<organism evidence="1 2">
    <name type="scientific">Pseudonocardia hierapolitana</name>
    <dbReference type="NCBI Taxonomy" id="1128676"/>
    <lineage>
        <taxon>Bacteria</taxon>
        <taxon>Bacillati</taxon>
        <taxon>Actinomycetota</taxon>
        <taxon>Actinomycetes</taxon>
        <taxon>Pseudonocardiales</taxon>
        <taxon>Pseudonocardiaceae</taxon>
        <taxon>Pseudonocardia</taxon>
    </lineage>
</organism>
<proteinExistence type="predicted"/>
<dbReference type="Pfam" id="PF10604">
    <property type="entry name" value="Polyketide_cyc2"/>
    <property type="match status" value="1"/>
</dbReference>
<dbReference type="Proteomes" id="UP000321261">
    <property type="component" value="Unassembled WGS sequence"/>
</dbReference>
<reference evidence="1 2" key="1">
    <citation type="submission" date="2019-06" db="EMBL/GenBank/DDBJ databases">
        <title>Sequencing the genomes of 1000 actinobacteria strains.</title>
        <authorList>
            <person name="Klenk H.-P."/>
        </authorList>
    </citation>
    <scope>NUCLEOTIDE SEQUENCE [LARGE SCALE GENOMIC DNA]</scope>
    <source>
        <strain evidence="1 2">DSM 45671</strain>
    </source>
</reference>
<dbReference type="Gene3D" id="3.30.530.20">
    <property type="match status" value="1"/>
</dbReference>
<gene>
    <name evidence="1" type="ORF">FHX44_11180</name>
</gene>
<dbReference type="InterPro" id="IPR023393">
    <property type="entry name" value="START-like_dom_sf"/>
</dbReference>